<comment type="caution">
    <text evidence="1">The sequence shown here is derived from an EMBL/GenBank/DDBJ whole genome shotgun (WGS) entry which is preliminary data.</text>
</comment>
<dbReference type="EMBL" id="JBHLWM010000003">
    <property type="protein sequence ID" value="MFC0240428.1"/>
    <property type="molecule type" value="Genomic_DNA"/>
</dbReference>
<evidence type="ECO:0000313" key="2">
    <source>
        <dbReference type="Proteomes" id="UP001589775"/>
    </source>
</evidence>
<gene>
    <name evidence="1" type="ORF">ACFFJ6_08120</name>
</gene>
<name>A0ABV6EQC5_9BRAD</name>
<protein>
    <submittedName>
        <fullName evidence="1">Uncharacterized protein</fullName>
    </submittedName>
</protein>
<keyword evidence="2" id="KW-1185">Reference proteome</keyword>
<dbReference type="Gene3D" id="3.40.50.1000">
    <property type="entry name" value="HAD superfamily/HAD-like"/>
    <property type="match status" value="1"/>
</dbReference>
<dbReference type="RefSeq" id="WP_378386301.1">
    <property type="nucleotide sequence ID" value="NZ_JBHLWM010000003.1"/>
</dbReference>
<proteinExistence type="predicted"/>
<reference evidence="1 2" key="1">
    <citation type="submission" date="2024-09" db="EMBL/GenBank/DDBJ databases">
        <authorList>
            <person name="Sun Q."/>
            <person name="Mori K."/>
        </authorList>
    </citation>
    <scope>NUCLEOTIDE SEQUENCE [LARGE SCALE GENOMIC DNA]</scope>
    <source>
        <strain evidence="1 2">KCTC 23279</strain>
    </source>
</reference>
<dbReference type="InterPro" id="IPR036412">
    <property type="entry name" value="HAD-like_sf"/>
</dbReference>
<accession>A0ABV6EQC5</accession>
<organism evidence="1 2">
    <name type="scientific">Rhodopseudomonas telluris</name>
    <dbReference type="NCBI Taxonomy" id="644215"/>
    <lineage>
        <taxon>Bacteria</taxon>
        <taxon>Pseudomonadati</taxon>
        <taxon>Pseudomonadota</taxon>
        <taxon>Alphaproteobacteria</taxon>
        <taxon>Hyphomicrobiales</taxon>
        <taxon>Nitrobacteraceae</taxon>
        <taxon>Rhodopseudomonas</taxon>
    </lineage>
</organism>
<sequence length="767" mass="83093">MSDSFCQHRILAEARARLKARQTRGSSEVHIADIYSCFPFKLFGLDAGAVERLVDAEFDAELDLCRTNPEILSQYFDNKRSGHRVGFISDTYWDLARLGRLLRACCPELTWDFLYASCDHHSSKSESLFAAYIAEQEVEPTNALHVGDNPQADIEGARRFGIRARHYPQAGARLASRLQREASLFELLCDDHPRQLDHGARTLRRLVAARSAEKSPAHHLGITVVGPVMRAFDAFVANRLAELAQDGRRVGFAFLGRDGFLSYRIWQQSHATLACYLEVNRRVSLIASADTLEPLSELFRKIPKIDAATFADMLKVLPPAVAGFFADRPGGIATGADLADALPALMRPDDIAKLATGLRTRLMSYLRETVGEFDALTDLVLVDIGYSGNVQKALSRALRLEGRPLRLHGLYLFALDDALEDVPEGDSAEGFICDRTVTPHANRMLVRNALILEQICCSPEGSVRDYQDGSVVREPNPRPIPQIARCAEIQSGALAYAAAAEGVAADYRLTPYDNLALSAAWSAATIGRLLLLPDDEELALFGDFQHDVNLGTATLAPMIDGGFIRNQIVARGLTAACTTAPPPMWIAGSFAALSPSLAYSYALFGANRLAADVVGETPCGALQVGLFRTDGGATLETVTVFLTGLGDLRVRVPVSRQMGLAMIALPLGKLAREGLLDGVVRQHGKTITEAAHTQEITSIAATQLIDARLRRNGRHYLADHDEACLLVQLDPLCSPFAIYTLAVTPLGASRPLGTEAGVIAGGVAASA</sequence>
<evidence type="ECO:0000313" key="1">
    <source>
        <dbReference type="EMBL" id="MFC0240428.1"/>
    </source>
</evidence>
<dbReference type="InterPro" id="IPR023214">
    <property type="entry name" value="HAD_sf"/>
</dbReference>
<dbReference type="Gene3D" id="1.10.150.400">
    <property type="match status" value="1"/>
</dbReference>
<dbReference type="SUPFAM" id="SSF56784">
    <property type="entry name" value="HAD-like"/>
    <property type="match status" value="1"/>
</dbReference>
<dbReference type="Proteomes" id="UP001589775">
    <property type="component" value="Unassembled WGS sequence"/>
</dbReference>